<dbReference type="Pfam" id="PF00205">
    <property type="entry name" value="TPP_enzyme_M"/>
    <property type="match status" value="1"/>
</dbReference>
<dbReference type="InterPro" id="IPR012001">
    <property type="entry name" value="Thiamin_PyroP_enz_TPP-bd_dom"/>
</dbReference>
<dbReference type="PANTHER" id="PTHR43452">
    <property type="entry name" value="PYRUVATE DECARBOXYLASE"/>
    <property type="match status" value="1"/>
</dbReference>
<dbReference type="EMBL" id="JAGGLD010000004">
    <property type="protein sequence ID" value="MBP2001524.1"/>
    <property type="molecule type" value="Genomic_DNA"/>
</dbReference>
<feature type="domain" description="Thiamine pyrophosphate enzyme central" evidence="12">
    <location>
        <begin position="213"/>
        <end position="336"/>
    </location>
</feature>
<dbReference type="InterPro" id="IPR012110">
    <property type="entry name" value="PDC/IPDC-like"/>
</dbReference>
<evidence type="ECO:0000256" key="1">
    <source>
        <dbReference type="ARBA" id="ARBA00001920"/>
    </source>
</evidence>
<keyword evidence="9 11" id="KW-0786">Thiamine pyrophosphate</keyword>
<comment type="function">
    <text evidence="3">Decarboxylates branched-chain and aromatic alpha-keto acids to aldehydes.</text>
</comment>
<dbReference type="InterPro" id="IPR029061">
    <property type="entry name" value="THDP-binding"/>
</dbReference>
<accession>A0ABS4JLQ1</accession>
<evidence type="ECO:0000256" key="6">
    <source>
        <dbReference type="ARBA" id="ARBA00022723"/>
    </source>
</evidence>
<feature type="domain" description="Thiamine pyrophosphate enzyme TPP-binding" evidence="13">
    <location>
        <begin position="409"/>
        <end position="544"/>
    </location>
</feature>
<evidence type="ECO:0000256" key="11">
    <source>
        <dbReference type="RuleBase" id="RU362132"/>
    </source>
</evidence>
<evidence type="ECO:0000256" key="7">
    <source>
        <dbReference type="ARBA" id="ARBA00022793"/>
    </source>
</evidence>
<dbReference type="CDD" id="cd02005">
    <property type="entry name" value="TPP_PDC_IPDC"/>
    <property type="match status" value="1"/>
</dbReference>
<gene>
    <name evidence="15" type="ORF">J2Z69_002569</name>
</gene>
<dbReference type="InterPro" id="IPR011766">
    <property type="entry name" value="TPP_enzyme_TPP-bd"/>
</dbReference>
<keyword evidence="10 15" id="KW-0456">Lyase</keyword>
<dbReference type="InterPro" id="IPR047213">
    <property type="entry name" value="TPP_PYR_PDC_IPDC-like"/>
</dbReference>
<protein>
    <recommendedName>
        <fullName evidence="5">Alpha-keto-acid decarboxylase</fullName>
    </recommendedName>
</protein>
<dbReference type="SUPFAM" id="SSF52467">
    <property type="entry name" value="DHS-like NAD/FAD-binding domain"/>
    <property type="match status" value="1"/>
</dbReference>
<comment type="cofactor">
    <cofactor evidence="2">
        <name>thiamine diphosphate</name>
        <dbReference type="ChEBI" id="CHEBI:58937"/>
    </cofactor>
</comment>
<keyword evidence="16" id="KW-1185">Reference proteome</keyword>
<keyword evidence="8" id="KW-0460">Magnesium</keyword>
<evidence type="ECO:0000256" key="9">
    <source>
        <dbReference type="ARBA" id="ARBA00023052"/>
    </source>
</evidence>
<reference evidence="15 16" key="1">
    <citation type="submission" date="2021-03" db="EMBL/GenBank/DDBJ databases">
        <title>Genomic Encyclopedia of Type Strains, Phase IV (KMG-IV): sequencing the most valuable type-strain genomes for metagenomic binning, comparative biology and taxonomic classification.</title>
        <authorList>
            <person name="Goeker M."/>
        </authorList>
    </citation>
    <scope>NUCLEOTIDE SEQUENCE [LARGE SCALE GENOMIC DNA]</scope>
    <source>
        <strain evidence="15 16">DSM 26806</strain>
    </source>
</reference>
<dbReference type="InterPro" id="IPR000399">
    <property type="entry name" value="TPP-bd_CS"/>
</dbReference>
<dbReference type="PANTHER" id="PTHR43452:SF30">
    <property type="entry name" value="PYRUVATE DECARBOXYLASE ISOZYME 1-RELATED"/>
    <property type="match status" value="1"/>
</dbReference>
<keyword evidence="7" id="KW-0210">Decarboxylase</keyword>
<sequence length="572" mass="63426">MSNSIQSMKSNGEGSNTGDKTLGQYLLDCLKCEGITEIFGVPGDYNFTLLDTLEREKGIRFVNGRNELNAGYAADSYARLKGVSALITTFGVGEMSACNAIAGSYSENVPVIHIVGSPKTQVQQAHKLMHHTLHDGNYDVFRSMYESITAYTAVLTPENAAIEIPAAIRIAKEKKKPVYLVVAIDLVMKPVLQRESQDMPLKTNAEVLKAASEHAKQLLEASQHPVILSDWMVQRYGLSHEVEDLAQKLNIPMASLQLGKSGVDETHPLYMGMYGGALGSSKVRDVVEQADCVLAMGLIWSDSNSGHFSGRLDTTKTIIIEPNSVKIGEAVYLDIKAEDMLHELLRAEQSKFATKKGTTYDFPYDMETGEPEDLLVAESYYPRIQRMLREQDIVVAETGTFMNGISQLRLPTGANYIAQAGWESIGYATPAAFGACIAAPSRRVLLFTGDGSLQLTVQEISSMLANQCRPIIFILNNDGYTIEKYLNVKTDNQRYNEIPMWSYTKLTEAFGGQTFTVKVQTNGELDQAIRDAEVQSQERLCVIEMIAKDPMDAPDYLRRTREFLEEQEKKQS</sequence>
<dbReference type="InterPro" id="IPR029035">
    <property type="entry name" value="DHS-like_NAD/FAD-binding_dom"/>
</dbReference>
<dbReference type="InterPro" id="IPR047214">
    <property type="entry name" value="TPP_PDC_IPDC"/>
</dbReference>
<evidence type="ECO:0000256" key="2">
    <source>
        <dbReference type="ARBA" id="ARBA00001964"/>
    </source>
</evidence>
<evidence type="ECO:0000313" key="16">
    <source>
        <dbReference type="Proteomes" id="UP001519288"/>
    </source>
</evidence>
<dbReference type="PIRSF" id="PIRSF036565">
    <property type="entry name" value="Pyruvt_ip_decrb"/>
    <property type="match status" value="1"/>
</dbReference>
<evidence type="ECO:0000256" key="3">
    <source>
        <dbReference type="ARBA" id="ARBA00002938"/>
    </source>
</evidence>
<dbReference type="RefSeq" id="WP_245339276.1">
    <property type="nucleotide sequence ID" value="NZ_JAGGLD010000004.1"/>
</dbReference>
<comment type="cofactor">
    <cofactor evidence="1">
        <name>a metal cation</name>
        <dbReference type="ChEBI" id="CHEBI:25213"/>
    </cofactor>
</comment>
<evidence type="ECO:0000256" key="4">
    <source>
        <dbReference type="ARBA" id="ARBA00007812"/>
    </source>
</evidence>
<dbReference type="Pfam" id="PF02775">
    <property type="entry name" value="TPP_enzyme_C"/>
    <property type="match status" value="1"/>
</dbReference>
<feature type="domain" description="Thiamine pyrophosphate enzyme N-terminal TPP-binding" evidence="14">
    <location>
        <begin position="21"/>
        <end position="130"/>
    </location>
</feature>
<dbReference type="Gene3D" id="3.40.50.1220">
    <property type="entry name" value="TPP-binding domain"/>
    <property type="match status" value="1"/>
</dbReference>
<evidence type="ECO:0000259" key="14">
    <source>
        <dbReference type="Pfam" id="PF02776"/>
    </source>
</evidence>
<dbReference type="SUPFAM" id="SSF52518">
    <property type="entry name" value="Thiamin diphosphate-binding fold (THDP-binding)"/>
    <property type="match status" value="2"/>
</dbReference>
<dbReference type="InterPro" id="IPR012000">
    <property type="entry name" value="Thiamin_PyroP_enz_cen_dom"/>
</dbReference>
<organism evidence="15 16">
    <name type="scientific">Paenibacillus shirakamiensis</name>
    <dbReference type="NCBI Taxonomy" id="1265935"/>
    <lineage>
        <taxon>Bacteria</taxon>
        <taxon>Bacillati</taxon>
        <taxon>Bacillota</taxon>
        <taxon>Bacilli</taxon>
        <taxon>Bacillales</taxon>
        <taxon>Paenibacillaceae</taxon>
        <taxon>Paenibacillus</taxon>
    </lineage>
</organism>
<dbReference type="Gene3D" id="3.40.50.970">
    <property type="match status" value="2"/>
</dbReference>
<proteinExistence type="inferred from homology"/>
<dbReference type="GO" id="GO:0047434">
    <property type="term" value="F:indolepyruvate decarboxylase activity"/>
    <property type="evidence" value="ECO:0007669"/>
    <property type="project" value="UniProtKB-EC"/>
</dbReference>
<dbReference type="CDD" id="cd07038">
    <property type="entry name" value="TPP_PYR_PDC_IPDC_like"/>
    <property type="match status" value="1"/>
</dbReference>
<evidence type="ECO:0000259" key="13">
    <source>
        <dbReference type="Pfam" id="PF02775"/>
    </source>
</evidence>
<name>A0ABS4JLQ1_9BACL</name>
<evidence type="ECO:0000259" key="12">
    <source>
        <dbReference type="Pfam" id="PF00205"/>
    </source>
</evidence>
<evidence type="ECO:0000256" key="5">
    <source>
        <dbReference type="ARBA" id="ARBA00020054"/>
    </source>
</evidence>
<dbReference type="PROSITE" id="PS00187">
    <property type="entry name" value="TPP_ENZYMES"/>
    <property type="match status" value="1"/>
</dbReference>
<evidence type="ECO:0000256" key="10">
    <source>
        <dbReference type="ARBA" id="ARBA00023239"/>
    </source>
</evidence>
<keyword evidence="6" id="KW-0479">Metal-binding</keyword>
<comment type="caution">
    <text evidence="15">The sequence shown here is derived from an EMBL/GenBank/DDBJ whole genome shotgun (WGS) entry which is preliminary data.</text>
</comment>
<evidence type="ECO:0000256" key="8">
    <source>
        <dbReference type="ARBA" id="ARBA00022842"/>
    </source>
</evidence>
<comment type="similarity">
    <text evidence="4 11">Belongs to the TPP enzyme family.</text>
</comment>
<dbReference type="Pfam" id="PF02776">
    <property type="entry name" value="TPP_enzyme_N"/>
    <property type="match status" value="1"/>
</dbReference>
<evidence type="ECO:0000313" key="15">
    <source>
        <dbReference type="EMBL" id="MBP2001524.1"/>
    </source>
</evidence>
<dbReference type="Proteomes" id="UP001519288">
    <property type="component" value="Unassembled WGS sequence"/>
</dbReference>